<comment type="caution">
    <text evidence="1">The sequence shown here is derived from an EMBL/GenBank/DDBJ whole genome shotgun (WGS) entry which is preliminary data.</text>
</comment>
<organism evidence="1 2">
    <name type="scientific">Candidatus Portnoybacteria bacterium CG_4_8_14_3_um_filter_44_15</name>
    <dbReference type="NCBI Taxonomy" id="1974803"/>
    <lineage>
        <taxon>Bacteria</taxon>
        <taxon>Candidatus Portnoyibacteriota</taxon>
    </lineage>
</organism>
<evidence type="ECO:0000313" key="2">
    <source>
        <dbReference type="Proteomes" id="UP000231673"/>
    </source>
</evidence>
<dbReference type="Proteomes" id="UP000231673">
    <property type="component" value="Unassembled WGS sequence"/>
</dbReference>
<proteinExistence type="predicted"/>
<reference evidence="2" key="1">
    <citation type="submission" date="2017-09" db="EMBL/GenBank/DDBJ databases">
        <title>Depth-based differentiation of microbial function through sediment-hosted aquifers and enrichment of novel symbionts in the deep terrestrial subsurface.</title>
        <authorList>
            <person name="Probst A.J."/>
            <person name="Ladd B."/>
            <person name="Jarett J.K."/>
            <person name="Geller-Mcgrath D.E."/>
            <person name="Sieber C.M.K."/>
            <person name="Emerson J.B."/>
            <person name="Anantharaman K."/>
            <person name="Thomas B.C."/>
            <person name="Malmstrom R."/>
            <person name="Stieglmeier M."/>
            <person name="Klingl A."/>
            <person name="Woyke T."/>
            <person name="Ryan C.M."/>
            <person name="Banfield J.F."/>
        </authorList>
    </citation>
    <scope>NUCLEOTIDE SEQUENCE [LARGE SCALE GENOMIC DNA]</scope>
</reference>
<name>A0A2M7IE75_9BACT</name>
<protein>
    <submittedName>
        <fullName evidence="1">Uncharacterized protein</fullName>
    </submittedName>
</protein>
<gene>
    <name evidence="1" type="ORF">CO003_00710</name>
</gene>
<dbReference type="AlphaFoldDB" id="A0A2M7IE75"/>
<dbReference type="EMBL" id="PFGW01000016">
    <property type="protein sequence ID" value="PIW74804.1"/>
    <property type="molecule type" value="Genomic_DNA"/>
</dbReference>
<evidence type="ECO:0000313" key="1">
    <source>
        <dbReference type="EMBL" id="PIW74804.1"/>
    </source>
</evidence>
<accession>A0A2M7IE75</accession>
<sequence length="72" mass="8161">MTKKESPKIWAKKIVEWLNSEEGKKALEESMKQADEAITELRKALQIDDWLTFLHTPVGPADGSGIWPHQCA</sequence>